<accession>A0A0V0YY97</accession>
<comment type="caution">
    <text evidence="2">The sequence shown here is derived from an EMBL/GenBank/DDBJ whole genome shotgun (WGS) entry which is preliminary data.</text>
</comment>
<name>A0A0V0YY97_9BILA</name>
<evidence type="ECO:0000313" key="1">
    <source>
        <dbReference type="EMBL" id="KRY02480.1"/>
    </source>
</evidence>
<sequence length="31" mass="3481">MLCMLLYIYGTSDAEEEEVSISVIIEMTALI</sequence>
<dbReference type="EMBL" id="JYDQ01001389">
    <property type="protein sequence ID" value="KRY05301.1"/>
    <property type="molecule type" value="Genomic_DNA"/>
</dbReference>
<dbReference type="Proteomes" id="UP000054783">
    <property type="component" value="Unassembled WGS sequence"/>
</dbReference>
<protein>
    <submittedName>
        <fullName evidence="2">Uncharacterized protein</fullName>
    </submittedName>
</protein>
<reference evidence="2 3" key="1">
    <citation type="submission" date="2015-01" db="EMBL/GenBank/DDBJ databases">
        <title>Evolution of Trichinella species and genotypes.</title>
        <authorList>
            <person name="Korhonen P.K."/>
            <person name="Edoardo P."/>
            <person name="Giuseppe L.R."/>
            <person name="Gasser R.B."/>
        </authorList>
    </citation>
    <scope>NUCLEOTIDE SEQUENCE [LARGE SCALE GENOMIC DNA]</scope>
    <source>
        <strain evidence="2">ISS2496</strain>
    </source>
</reference>
<keyword evidence="3" id="KW-1185">Reference proteome</keyword>
<evidence type="ECO:0000313" key="3">
    <source>
        <dbReference type="Proteomes" id="UP000054783"/>
    </source>
</evidence>
<organism evidence="2 3">
    <name type="scientific">Trichinella patagoniensis</name>
    <dbReference type="NCBI Taxonomy" id="990121"/>
    <lineage>
        <taxon>Eukaryota</taxon>
        <taxon>Metazoa</taxon>
        <taxon>Ecdysozoa</taxon>
        <taxon>Nematoda</taxon>
        <taxon>Enoplea</taxon>
        <taxon>Dorylaimia</taxon>
        <taxon>Trichinellida</taxon>
        <taxon>Trichinellidae</taxon>
        <taxon>Trichinella</taxon>
    </lineage>
</organism>
<dbReference type="AlphaFoldDB" id="A0A0V0YY97"/>
<dbReference type="EMBL" id="JYDQ01003784">
    <property type="protein sequence ID" value="KRY02480.1"/>
    <property type="molecule type" value="Genomic_DNA"/>
</dbReference>
<gene>
    <name evidence="2" type="ORF">T12_15427</name>
    <name evidence="1" type="ORF">T12_34</name>
</gene>
<proteinExistence type="predicted"/>
<evidence type="ECO:0000313" key="2">
    <source>
        <dbReference type="EMBL" id="KRY05301.1"/>
    </source>
</evidence>